<comment type="similarity">
    <text evidence="1">Belongs to the tRNA pseudouridine synthase TruA family.</text>
</comment>
<reference evidence="5" key="1">
    <citation type="submission" date="2021-12" db="EMBL/GenBank/DDBJ databases">
        <authorList>
            <person name="King R."/>
        </authorList>
    </citation>
    <scope>NUCLEOTIDE SEQUENCE</scope>
</reference>
<keyword evidence="3" id="KW-0413">Isomerase</keyword>
<gene>
    <name evidence="5" type="ORF">BEMITA_LOCUS3098</name>
</gene>
<dbReference type="KEGG" id="btab:109033223"/>
<dbReference type="InterPro" id="IPR001406">
    <property type="entry name" value="PsdUridine_synth_TruA"/>
</dbReference>
<evidence type="ECO:0000313" key="5">
    <source>
        <dbReference type="EMBL" id="CAH0383663.1"/>
    </source>
</evidence>
<evidence type="ECO:0000259" key="4">
    <source>
        <dbReference type="Pfam" id="PF01416"/>
    </source>
</evidence>
<proteinExistence type="inferred from homology"/>
<sequence>MNEGERKLNFKLSKRMKLTDEEDLQNYSKEELFTKIRQLEAHVFQLKNIIAKQNDGKAKKKIFINKKEKRNFDFSKCKKRHILLKFLYLGWDYLGFAEQENSNETIEHHVFEALKTCCLIESRQTCNYHRCGRTDKGVSSFSQVISLTIRSEKAEDGDESTELPYCKMLNRLLPDNIRFISWCPVPENFSARFDCNSRTYKYWFPRGNLDIEKMQEAANLLTGCHDFRNFCKMDVSNAVVEFVRAINSMKISICKKDTQFQNEDYDICEIEIKAKAFLWHQIRCIMGILFLVGEGKENPEVVTQLLDVKTQPRKPQYSLGRDFPLNLFFTEYNVSNWQVDQSSLAEVITNLQEKWSDYSIKSSMIGEMIKECLSLKTEGESVRSQSCWLIEGKPPKQYTPLLSRPTCASLENRIEHFVKKRRIVAEEQTTSNHSEILEEAQISEITSFES</sequence>
<dbReference type="Proteomes" id="UP001152759">
    <property type="component" value="Chromosome 10"/>
</dbReference>
<dbReference type="Gene3D" id="3.30.70.660">
    <property type="entry name" value="Pseudouridine synthase I, catalytic domain, C-terminal subdomain"/>
    <property type="match status" value="1"/>
</dbReference>
<dbReference type="PANTHER" id="PTHR11142">
    <property type="entry name" value="PSEUDOURIDYLATE SYNTHASE"/>
    <property type="match status" value="1"/>
</dbReference>
<dbReference type="InterPro" id="IPR020103">
    <property type="entry name" value="PsdUridine_synth_cat_dom_sf"/>
</dbReference>
<organism evidence="5 6">
    <name type="scientific">Bemisia tabaci</name>
    <name type="common">Sweetpotato whitefly</name>
    <name type="synonym">Aleurodes tabaci</name>
    <dbReference type="NCBI Taxonomy" id="7038"/>
    <lineage>
        <taxon>Eukaryota</taxon>
        <taxon>Metazoa</taxon>
        <taxon>Ecdysozoa</taxon>
        <taxon>Arthropoda</taxon>
        <taxon>Hexapoda</taxon>
        <taxon>Insecta</taxon>
        <taxon>Pterygota</taxon>
        <taxon>Neoptera</taxon>
        <taxon>Paraneoptera</taxon>
        <taxon>Hemiptera</taxon>
        <taxon>Sternorrhyncha</taxon>
        <taxon>Aleyrodoidea</taxon>
        <taxon>Aleyrodidae</taxon>
        <taxon>Aleyrodinae</taxon>
        <taxon>Bemisia</taxon>
    </lineage>
</organism>
<dbReference type="InterPro" id="IPR020095">
    <property type="entry name" value="PsdUridine_synth_TruA_C"/>
</dbReference>
<evidence type="ECO:0000256" key="2">
    <source>
        <dbReference type="ARBA" id="ARBA00022694"/>
    </source>
</evidence>
<dbReference type="EMBL" id="OU963871">
    <property type="protein sequence ID" value="CAH0383663.1"/>
    <property type="molecule type" value="Genomic_DNA"/>
</dbReference>
<dbReference type="Pfam" id="PF01416">
    <property type="entry name" value="PseudoU_synth_1"/>
    <property type="match status" value="1"/>
</dbReference>
<dbReference type="SUPFAM" id="SSF55120">
    <property type="entry name" value="Pseudouridine synthase"/>
    <property type="match status" value="1"/>
</dbReference>
<dbReference type="InterPro" id="IPR041707">
    <property type="entry name" value="Pus3-like"/>
</dbReference>
<evidence type="ECO:0000313" key="6">
    <source>
        <dbReference type="Proteomes" id="UP001152759"/>
    </source>
</evidence>
<name>A0A9P0EZR7_BEMTA</name>
<accession>A0A9P0EZR7</accession>
<dbReference type="GO" id="GO:0003723">
    <property type="term" value="F:RNA binding"/>
    <property type="evidence" value="ECO:0007669"/>
    <property type="project" value="InterPro"/>
</dbReference>
<feature type="domain" description="Pseudouridine synthase I TruA alpha/beta" evidence="4">
    <location>
        <begin position="217"/>
        <end position="333"/>
    </location>
</feature>
<dbReference type="GO" id="GO:0031119">
    <property type="term" value="P:tRNA pseudouridine synthesis"/>
    <property type="evidence" value="ECO:0007669"/>
    <property type="project" value="TreeGrafter"/>
</dbReference>
<dbReference type="GO" id="GO:0009982">
    <property type="term" value="F:pseudouridine synthase activity"/>
    <property type="evidence" value="ECO:0007669"/>
    <property type="project" value="InterPro"/>
</dbReference>
<dbReference type="InterPro" id="IPR020097">
    <property type="entry name" value="PsdUridine_synth_TruA_a/b_dom"/>
</dbReference>
<evidence type="ECO:0000256" key="3">
    <source>
        <dbReference type="ARBA" id="ARBA00023235"/>
    </source>
</evidence>
<dbReference type="CDD" id="cd02569">
    <property type="entry name" value="PseudoU_synth_ScPus3"/>
    <property type="match status" value="1"/>
</dbReference>
<dbReference type="FunFam" id="3.30.70.580:FF:000007">
    <property type="entry name" value="tRNA pseudouridine synthase"/>
    <property type="match status" value="1"/>
</dbReference>
<dbReference type="Gene3D" id="3.30.70.580">
    <property type="entry name" value="Pseudouridine synthase I, catalytic domain, N-terminal subdomain"/>
    <property type="match status" value="1"/>
</dbReference>
<dbReference type="HAMAP" id="MF_00171">
    <property type="entry name" value="TruA"/>
    <property type="match status" value="1"/>
</dbReference>
<dbReference type="GO" id="GO:0005737">
    <property type="term" value="C:cytoplasm"/>
    <property type="evidence" value="ECO:0007669"/>
    <property type="project" value="TreeGrafter"/>
</dbReference>
<evidence type="ECO:0000256" key="1">
    <source>
        <dbReference type="ARBA" id="ARBA00009375"/>
    </source>
</evidence>
<dbReference type="GO" id="GO:1990481">
    <property type="term" value="P:mRNA pseudouridine synthesis"/>
    <property type="evidence" value="ECO:0007669"/>
    <property type="project" value="TreeGrafter"/>
</dbReference>
<keyword evidence="6" id="KW-1185">Reference proteome</keyword>
<dbReference type="NCBIfam" id="TIGR00071">
    <property type="entry name" value="hisT_truA"/>
    <property type="match status" value="1"/>
</dbReference>
<dbReference type="AlphaFoldDB" id="A0A9P0EZR7"/>
<keyword evidence="2" id="KW-0819">tRNA processing</keyword>
<protein>
    <recommendedName>
        <fullName evidence="4">Pseudouridine synthase I TruA alpha/beta domain-containing protein</fullName>
    </recommendedName>
</protein>
<dbReference type="PANTHER" id="PTHR11142:SF5">
    <property type="entry name" value="TRNA PSEUDOURIDINE(38_39) SYNTHASE"/>
    <property type="match status" value="1"/>
</dbReference>
<dbReference type="InterPro" id="IPR020094">
    <property type="entry name" value="TruA/RsuA/RluB/E/F_N"/>
</dbReference>
<dbReference type="GO" id="GO:0005634">
    <property type="term" value="C:nucleus"/>
    <property type="evidence" value="ECO:0007669"/>
    <property type="project" value="TreeGrafter"/>
</dbReference>